<organism evidence="1 2">
    <name type="scientific">Planctomicrobium piriforme</name>
    <dbReference type="NCBI Taxonomy" id="1576369"/>
    <lineage>
        <taxon>Bacteria</taxon>
        <taxon>Pseudomonadati</taxon>
        <taxon>Planctomycetota</taxon>
        <taxon>Planctomycetia</taxon>
        <taxon>Planctomycetales</taxon>
        <taxon>Planctomycetaceae</taxon>
        <taxon>Planctomicrobium</taxon>
    </lineage>
</organism>
<accession>A0A1I3MVC5</accession>
<reference evidence="2" key="1">
    <citation type="submission" date="2016-10" db="EMBL/GenBank/DDBJ databases">
        <authorList>
            <person name="Varghese N."/>
            <person name="Submissions S."/>
        </authorList>
    </citation>
    <scope>NUCLEOTIDE SEQUENCE [LARGE SCALE GENOMIC DNA]</scope>
    <source>
        <strain evidence="2">DSM 26348</strain>
    </source>
</reference>
<evidence type="ECO:0000313" key="1">
    <source>
        <dbReference type="EMBL" id="SFJ00715.1"/>
    </source>
</evidence>
<evidence type="ECO:0000313" key="2">
    <source>
        <dbReference type="Proteomes" id="UP000199518"/>
    </source>
</evidence>
<sequence>MSPENALVTDVLIRDSRLEARFVYVTLGTLQPDSRAMANLQPGIRRVAKSQRGTWRFRNTQVRLSESTQPARPFRIYRSHGVSREMRRGLKR</sequence>
<gene>
    <name evidence="1" type="ORF">SAMN05421753_114115</name>
</gene>
<proteinExistence type="predicted"/>
<protein>
    <submittedName>
        <fullName evidence="1">Uncharacterized protein</fullName>
    </submittedName>
</protein>
<dbReference type="Proteomes" id="UP000199518">
    <property type="component" value="Unassembled WGS sequence"/>
</dbReference>
<dbReference type="EMBL" id="FOQD01000014">
    <property type="protein sequence ID" value="SFJ00715.1"/>
    <property type="molecule type" value="Genomic_DNA"/>
</dbReference>
<name>A0A1I3MVC5_9PLAN</name>
<keyword evidence="2" id="KW-1185">Reference proteome</keyword>
<dbReference type="AlphaFoldDB" id="A0A1I3MVC5"/>